<comment type="caution">
    <text evidence="1">The sequence shown here is derived from an EMBL/GenBank/DDBJ whole genome shotgun (WGS) entry which is preliminary data.</text>
</comment>
<evidence type="ECO:0000313" key="1">
    <source>
        <dbReference type="EMBL" id="KAJ2987887.1"/>
    </source>
</evidence>
<protein>
    <submittedName>
        <fullName evidence="1">Uncharacterized protein</fullName>
    </submittedName>
</protein>
<name>A0ACC1P8J6_9PEZI</name>
<sequence length="847" mass="97213">MKFAKELEQDLVPEWRIKYLNYKAGKKYVKGVARAIHRANATPKTPGRRNDHPPPNNTPSFFRSPFFRQQGPPREDADLLASSPAPLGRTPRSEPANIPAPSESRSLNNPSGNGPNYGSFVRTPPPSSRLSRADSHQTRLRSIEDPLGQPSSRYRKRPLSHDRGPYLTLRLVLEHCAAYSPKTNSRKRTGGTNAMYPLQAIDTVRQREVEFFDFLDSELDKVESFYRQKEVQAELRLNALREQLHEMRDRRTQEMAERRRLKEQRIDGIDNPIGESSGVNGHHKWIDPIKSKLFRPGANSKALARMAQTPVVGAMSGDASRDYIRRPQEHGVPYRTAKRKLKLALQEFYRGLELLKSYALLNRTAFRKLNKKYDKAVNARPPYRYMNEKVNKSWFVNSEVIDGQIRAVEDLYARYFENGNHKIAAGKLRRVNRRPSDESSIAFWNGLSIGVGAVFTIQGLVYGAELLSRQWLAYSHFRLFFAGLYPVEFRDFFLGDIYCSLTYATSNVELFFCLYANYWENPPICNSGHSRLLGFFSTLPAIWRALQCIRRYYDTKNVFPHLVNCGKYIMTILSYVTLSLYRIHNTRTNLALFITFSTLNGVYTSIWDLFMDFSLLQPDARHPFLRDILGLKRRWLYYTIMVIDPILRFGWIFYAIFTHDIQHSTIVSILVSLSEVVRRGMWALLRVENEHCSNVAQYKASRDVPLPYDISREPLMERMSSDEVSEGPDDRPSNTDIGRTSSQDAGHPDGQASAHASIPIEEAGLRRRRKSDSRAARSIRGIMANAHRQDFEKKRPAVEVDDDLGAGSADELQSEEEDDDDTGSISQERLEIRGMETLVRGEENRHK</sequence>
<evidence type="ECO:0000313" key="2">
    <source>
        <dbReference type="Proteomes" id="UP001143856"/>
    </source>
</evidence>
<organism evidence="1 2">
    <name type="scientific">Xylaria curta</name>
    <dbReference type="NCBI Taxonomy" id="42375"/>
    <lineage>
        <taxon>Eukaryota</taxon>
        <taxon>Fungi</taxon>
        <taxon>Dikarya</taxon>
        <taxon>Ascomycota</taxon>
        <taxon>Pezizomycotina</taxon>
        <taxon>Sordariomycetes</taxon>
        <taxon>Xylariomycetidae</taxon>
        <taxon>Xylariales</taxon>
        <taxon>Xylariaceae</taxon>
        <taxon>Xylaria</taxon>
    </lineage>
</organism>
<proteinExistence type="predicted"/>
<gene>
    <name evidence="1" type="ORF">NUW58_g4265</name>
</gene>
<keyword evidence="2" id="KW-1185">Reference proteome</keyword>
<dbReference type="EMBL" id="JAPDGR010000727">
    <property type="protein sequence ID" value="KAJ2987887.1"/>
    <property type="molecule type" value="Genomic_DNA"/>
</dbReference>
<accession>A0ACC1P8J6</accession>
<reference evidence="1" key="1">
    <citation type="submission" date="2022-10" db="EMBL/GenBank/DDBJ databases">
        <title>Genome Sequence of Xylaria curta.</title>
        <authorList>
            <person name="Buettner E."/>
        </authorList>
    </citation>
    <scope>NUCLEOTIDE SEQUENCE</scope>
    <source>
        <strain evidence="1">Babe10</strain>
    </source>
</reference>
<dbReference type="Proteomes" id="UP001143856">
    <property type="component" value="Unassembled WGS sequence"/>
</dbReference>